<feature type="non-terminal residue" evidence="2">
    <location>
        <position position="1"/>
    </location>
</feature>
<dbReference type="AlphaFoldDB" id="A0A4P9Y9Y9"/>
<feature type="chain" id="PRO_5020460199" evidence="1">
    <location>
        <begin position="19"/>
        <end position="130"/>
    </location>
</feature>
<dbReference type="EMBL" id="ML008052">
    <property type="protein sequence ID" value="RKP15694.1"/>
    <property type="molecule type" value="Genomic_DNA"/>
</dbReference>
<evidence type="ECO:0000313" key="2">
    <source>
        <dbReference type="EMBL" id="RKP15694.1"/>
    </source>
</evidence>
<evidence type="ECO:0000256" key="1">
    <source>
        <dbReference type="SAM" id="SignalP"/>
    </source>
</evidence>
<sequence length="130" mass="14342">GFWFALAWSIVLRSDINTSVQLCPGVKLAFAPLRRLFSKIYLFNRLVITDDRSFLIHSSKEIGRVRVMSPFHVLSFGRMISGKSLSNSKVMPDGPGALFVGAFDRAFRSSSVVIHCISFCIELCGIGGVV</sequence>
<feature type="signal peptide" evidence="1">
    <location>
        <begin position="1"/>
        <end position="18"/>
    </location>
</feature>
<protein>
    <submittedName>
        <fullName evidence="2">Uncharacterized protein</fullName>
    </submittedName>
</protein>
<accession>A0A4P9Y9Y9</accession>
<organism evidence="2 3">
    <name type="scientific">Rozella allomycis (strain CSF55)</name>
    <dbReference type="NCBI Taxonomy" id="988480"/>
    <lineage>
        <taxon>Eukaryota</taxon>
        <taxon>Fungi</taxon>
        <taxon>Fungi incertae sedis</taxon>
        <taxon>Cryptomycota</taxon>
        <taxon>Cryptomycota incertae sedis</taxon>
        <taxon>Rozella</taxon>
    </lineage>
</organism>
<evidence type="ECO:0000313" key="3">
    <source>
        <dbReference type="Proteomes" id="UP000281549"/>
    </source>
</evidence>
<name>A0A4P9Y9Y9_ROZAC</name>
<keyword evidence="1" id="KW-0732">Signal</keyword>
<proteinExistence type="predicted"/>
<reference evidence="3" key="1">
    <citation type="journal article" date="2018" name="Nat. Microbiol.">
        <title>Leveraging single-cell genomics to expand the fungal tree of life.</title>
        <authorList>
            <person name="Ahrendt S.R."/>
            <person name="Quandt C.A."/>
            <person name="Ciobanu D."/>
            <person name="Clum A."/>
            <person name="Salamov A."/>
            <person name="Andreopoulos B."/>
            <person name="Cheng J.F."/>
            <person name="Woyke T."/>
            <person name="Pelin A."/>
            <person name="Henrissat B."/>
            <person name="Reynolds N.K."/>
            <person name="Benny G.L."/>
            <person name="Smith M.E."/>
            <person name="James T.Y."/>
            <person name="Grigoriev I.V."/>
        </authorList>
    </citation>
    <scope>NUCLEOTIDE SEQUENCE [LARGE SCALE GENOMIC DNA]</scope>
    <source>
        <strain evidence="3">CSF55</strain>
    </source>
</reference>
<dbReference type="Proteomes" id="UP000281549">
    <property type="component" value="Unassembled WGS sequence"/>
</dbReference>
<gene>
    <name evidence="2" type="ORF">ROZALSC1DRAFT_26168</name>
</gene>